<organism evidence="3 4">
    <name type="scientific">Aureimonas phyllosphaerae</name>
    <dbReference type="NCBI Taxonomy" id="1166078"/>
    <lineage>
        <taxon>Bacteria</taxon>
        <taxon>Pseudomonadati</taxon>
        <taxon>Pseudomonadota</taxon>
        <taxon>Alphaproteobacteria</taxon>
        <taxon>Hyphomicrobiales</taxon>
        <taxon>Aurantimonadaceae</taxon>
        <taxon>Aureimonas</taxon>
    </lineage>
</organism>
<evidence type="ECO:0000313" key="3">
    <source>
        <dbReference type="EMBL" id="MBB3935702.1"/>
    </source>
</evidence>
<gene>
    <name evidence="3" type="ORF">GGR05_001846</name>
</gene>
<comment type="caution">
    <text evidence="3">The sequence shown here is derived from an EMBL/GenBank/DDBJ whole genome shotgun (WGS) entry which is preliminary data.</text>
</comment>
<accession>A0A7W6FV62</accession>
<dbReference type="Proteomes" id="UP000531216">
    <property type="component" value="Unassembled WGS sequence"/>
</dbReference>
<dbReference type="OrthoDB" id="7355117at2"/>
<feature type="transmembrane region" description="Helical" evidence="1">
    <location>
        <begin position="16"/>
        <end position="37"/>
    </location>
</feature>
<keyword evidence="4" id="KW-1185">Reference proteome</keyword>
<protein>
    <submittedName>
        <fullName evidence="3">Flp pilus assembly protein TadG</fullName>
    </submittedName>
</protein>
<dbReference type="RefSeq" id="WP_090960808.1">
    <property type="nucleotide sequence ID" value="NZ_FOOA01000003.1"/>
</dbReference>
<name>A0A7W6FV62_9HYPH</name>
<proteinExistence type="predicted"/>
<evidence type="ECO:0000256" key="1">
    <source>
        <dbReference type="SAM" id="Phobius"/>
    </source>
</evidence>
<feature type="domain" description="TadE-like" evidence="2">
    <location>
        <begin position="17"/>
        <end position="57"/>
    </location>
</feature>
<sequence length="179" mass="19292">MIGRSRLTRLLHDRSATAAVEFAIILPVMLILYLGTFEASHAITTKRKVESAAEAVAGIVARSPEMDLTRLRNVLLVSDAIADGVSGAEPKITITTVRTDANGKATVDWQRIGTVAGAAKGTPYTLSGELAGLADAYFVVARVEYSYAPNFDVGGLFGTLEFDRSFTFRPRKGSEIPWK</sequence>
<keyword evidence="1" id="KW-1133">Transmembrane helix</keyword>
<reference evidence="3 4" key="1">
    <citation type="submission" date="2020-08" db="EMBL/GenBank/DDBJ databases">
        <title>Genomic Encyclopedia of Type Strains, Phase IV (KMG-IV): sequencing the most valuable type-strain genomes for metagenomic binning, comparative biology and taxonomic classification.</title>
        <authorList>
            <person name="Goeker M."/>
        </authorList>
    </citation>
    <scope>NUCLEOTIDE SEQUENCE [LARGE SCALE GENOMIC DNA]</scope>
    <source>
        <strain evidence="3 4">DSM 25024</strain>
    </source>
</reference>
<keyword evidence="1" id="KW-0812">Transmembrane</keyword>
<dbReference type="InterPro" id="IPR012495">
    <property type="entry name" value="TadE-like_dom"/>
</dbReference>
<keyword evidence="1" id="KW-0472">Membrane</keyword>
<dbReference type="Pfam" id="PF07811">
    <property type="entry name" value="TadE"/>
    <property type="match status" value="1"/>
</dbReference>
<dbReference type="AlphaFoldDB" id="A0A7W6FV62"/>
<dbReference type="EMBL" id="JACIDO010000003">
    <property type="protein sequence ID" value="MBB3935702.1"/>
    <property type="molecule type" value="Genomic_DNA"/>
</dbReference>
<evidence type="ECO:0000259" key="2">
    <source>
        <dbReference type="Pfam" id="PF07811"/>
    </source>
</evidence>
<evidence type="ECO:0000313" key="4">
    <source>
        <dbReference type="Proteomes" id="UP000531216"/>
    </source>
</evidence>